<feature type="region of interest" description="Disordered" evidence="2">
    <location>
        <begin position="193"/>
        <end position="218"/>
    </location>
</feature>
<evidence type="ECO:0000256" key="1">
    <source>
        <dbReference type="PROSITE-ProRule" id="PRU00042"/>
    </source>
</evidence>
<protein>
    <recommendedName>
        <fullName evidence="3">C2H2-type domain-containing protein</fullName>
    </recommendedName>
</protein>
<evidence type="ECO:0000313" key="5">
    <source>
        <dbReference type="Proteomes" id="UP001432027"/>
    </source>
</evidence>
<sequence>LTLTGNKAMSNQILVRRQMRLEEIEEWKRTARALGDRLGYFSSKAFDLCSTVGKEGVHAETVCYAVESLKSELERARERDPDRENPLHNLIYGLAECFGEMVESINEERRSELEPNQLDLGMDQQQFGMDQQQFVMDFNDDYQLLHVPKQEVIDLTDDISLPENSPDIELIAEEGPPTLDRQQPTEEIIAHISSRLTSPHLDAGTLDDQPGTSRQDQMDDGFQLLTQPRRRAMSTCYRCSLLNTPQSIMRASQTASARKARAVSFAPDTPAPAVRTPRTPRPSVTPVVRDLPHPCDHCERTFATPRGLQVHNYTHGRES</sequence>
<keyword evidence="1" id="KW-0479">Metal-binding</keyword>
<keyword evidence="1" id="KW-0863">Zinc-finger</keyword>
<dbReference type="GO" id="GO:0008270">
    <property type="term" value="F:zinc ion binding"/>
    <property type="evidence" value="ECO:0007669"/>
    <property type="project" value="UniProtKB-KW"/>
</dbReference>
<feature type="non-terminal residue" evidence="4">
    <location>
        <position position="1"/>
    </location>
</feature>
<evidence type="ECO:0000313" key="4">
    <source>
        <dbReference type="EMBL" id="GMS78181.1"/>
    </source>
</evidence>
<dbReference type="PROSITE" id="PS50157">
    <property type="entry name" value="ZINC_FINGER_C2H2_2"/>
    <property type="match status" value="1"/>
</dbReference>
<dbReference type="EMBL" id="BTSX01000001">
    <property type="protein sequence ID" value="GMS78181.1"/>
    <property type="molecule type" value="Genomic_DNA"/>
</dbReference>
<reference evidence="4" key="1">
    <citation type="submission" date="2023-10" db="EMBL/GenBank/DDBJ databases">
        <title>Genome assembly of Pristionchus species.</title>
        <authorList>
            <person name="Yoshida K."/>
            <person name="Sommer R.J."/>
        </authorList>
    </citation>
    <scope>NUCLEOTIDE SEQUENCE</scope>
    <source>
        <strain evidence="4">RS0144</strain>
    </source>
</reference>
<keyword evidence="1" id="KW-0862">Zinc</keyword>
<comment type="caution">
    <text evidence="4">The sequence shown here is derived from an EMBL/GenBank/DDBJ whole genome shotgun (WGS) entry which is preliminary data.</text>
</comment>
<feature type="region of interest" description="Disordered" evidence="2">
    <location>
        <begin position="261"/>
        <end position="284"/>
    </location>
</feature>
<feature type="domain" description="C2H2-type" evidence="3">
    <location>
        <begin position="293"/>
        <end position="319"/>
    </location>
</feature>
<proteinExistence type="predicted"/>
<dbReference type="PROSITE" id="PS00028">
    <property type="entry name" value="ZINC_FINGER_C2H2_1"/>
    <property type="match status" value="1"/>
</dbReference>
<keyword evidence="5" id="KW-1185">Reference proteome</keyword>
<organism evidence="4 5">
    <name type="scientific">Pristionchus entomophagus</name>
    <dbReference type="NCBI Taxonomy" id="358040"/>
    <lineage>
        <taxon>Eukaryota</taxon>
        <taxon>Metazoa</taxon>
        <taxon>Ecdysozoa</taxon>
        <taxon>Nematoda</taxon>
        <taxon>Chromadorea</taxon>
        <taxon>Rhabditida</taxon>
        <taxon>Rhabditina</taxon>
        <taxon>Diplogasteromorpha</taxon>
        <taxon>Diplogasteroidea</taxon>
        <taxon>Neodiplogasteridae</taxon>
        <taxon>Pristionchus</taxon>
    </lineage>
</organism>
<gene>
    <name evidence="4" type="ORF">PENTCL1PPCAC_356</name>
</gene>
<name>A0AAV5S665_9BILA</name>
<accession>A0AAV5S665</accession>
<evidence type="ECO:0000259" key="3">
    <source>
        <dbReference type="PROSITE" id="PS50157"/>
    </source>
</evidence>
<dbReference type="InterPro" id="IPR013087">
    <property type="entry name" value="Znf_C2H2_type"/>
</dbReference>
<evidence type="ECO:0000256" key="2">
    <source>
        <dbReference type="SAM" id="MobiDB-lite"/>
    </source>
</evidence>
<dbReference type="Proteomes" id="UP001432027">
    <property type="component" value="Unassembled WGS sequence"/>
</dbReference>
<feature type="compositionally biased region" description="Low complexity" evidence="2">
    <location>
        <begin position="266"/>
        <end position="284"/>
    </location>
</feature>
<feature type="non-terminal residue" evidence="4">
    <location>
        <position position="319"/>
    </location>
</feature>
<dbReference type="AlphaFoldDB" id="A0AAV5S665"/>